<evidence type="ECO:0000256" key="5">
    <source>
        <dbReference type="ARBA" id="ARBA00022842"/>
    </source>
</evidence>
<evidence type="ECO:0000256" key="7">
    <source>
        <dbReference type="RuleBase" id="RU004466"/>
    </source>
</evidence>
<evidence type="ECO:0000313" key="9">
    <source>
        <dbReference type="Proteomes" id="UP000653156"/>
    </source>
</evidence>
<dbReference type="InterPro" id="IPR053378">
    <property type="entry name" value="Prenyl_diphosphate_synthase"/>
</dbReference>
<keyword evidence="9" id="KW-1185">Reference proteome</keyword>
<dbReference type="InterPro" id="IPR008949">
    <property type="entry name" value="Isoprenoid_synthase_dom_sf"/>
</dbReference>
<reference evidence="8" key="1">
    <citation type="submission" date="2021-02" db="EMBL/GenBank/DDBJ databases">
        <title>Neisseriaceae sp. 26B isolated from the cloaca of a Common Toad-headed Turtle (Mesoclemmys nasuta).</title>
        <authorList>
            <person name="Spergser J."/>
            <person name="Busse H.-J."/>
        </authorList>
    </citation>
    <scope>NUCLEOTIDE SEQUENCE</scope>
    <source>
        <strain evidence="8">26B</strain>
    </source>
</reference>
<evidence type="ECO:0000256" key="2">
    <source>
        <dbReference type="ARBA" id="ARBA00006706"/>
    </source>
</evidence>
<organism evidence="8 9">
    <name type="scientific">Paralysiella testudinis</name>
    <dbReference type="NCBI Taxonomy" id="2809020"/>
    <lineage>
        <taxon>Bacteria</taxon>
        <taxon>Pseudomonadati</taxon>
        <taxon>Pseudomonadota</taxon>
        <taxon>Betaproteobacteria</taxon>
        <taxon>Neisseriales</taxon>
        <taxon>Neisseriaceae</taxon>
        <taxon>Paralysiella</taxon>
    </lineage>
</organism>
<dbReference type="SFLD" id="SFLDS00005">
    <property type="entry name" value="Isoprenoid_Synthase_Type_I"/>
    <property type="match status" value="1"/>
</dbReference>
<dbReference type="GO" id="GO:0016114">
    <property type="term" value="P:terpenoid biosynthetic process"/>
    <property type="evidence" value="ECO:0007669"/>
    <property type="project" value="UniProtKB-ARBA"/>
</dbReference>
<dbReference type="SFLD" id="SFLDG01017">
    <property type="entry name" value="Polyprenyl_Transferase_Like"/>
    <property type="match status" value="1"/>
</dbReference>
<dbReference type="GO" id="GO:0046872">
    <property type="term" value="F:metal ion binding"/>
    <property type="evidence" value="ECO:0007669"/>
    <property type="project" value="UniProtKB-KW"/>
</dbReference>
<evidence type="ECO:0000256" key="4">
    <source>
        <dbReference type="ARBA" id="ARBA00022723"/>
    </source>
</evidence>
<dbReference type="KEGG" id="ptes:JQU52_04380"/>
<dbReference type="Pfam" id="PF00348">
    <property type="entry name" value="polyprenyl_synt"/>
    <property type="match status" value="1"/>
</dbReference>
<keyword evidence="5" id="KW-0460">Magnesium</keyword>
<dbReference type="Proteomes" id="UP000653156">
    <property type="component" value="Chromosome"/>
</dbReference>
<dbReference type="EMBL" id="CP069798">
    <property type="protein sequence ID" value="QRQ82632.1"/>
    <property type="molecule type" value="Genomic_DNA"/>
</dbReference>
<protein>
    <submittedName>
        <fullName evidence="8">Polyprenyl synthetase family protein</fullName>
    </submittedName>
</protein>
<dbReference type="SUPFAM" id="SSF48576">
    <property type="entry name" value="Terpenoid synthases"/>
    <property type="match status" value="1"/>
</dbReference>
<dbReference type="GO" id="GO:0005737">
    <property type="term" value="C:cytoplasm"/>
    <property type="evidence" value="ECO:0007669"/>
    <property type="project" value="UniProtKB-ARBA"/>
</dbReference>
<evidence type="ECO:0000256" key="3">
    <source>
        <dbReference type="ARBA" id="ARBA00022679"/>
    </source>
</evidence>
<gene>
    <name evidence="8" type="ORF">JQU52_04380</name>
</gene>
<dbReference type="PROSITE" id="PS00723">
    <property type="entry name" value="POLYPRENYL_SYNTHASE_1"/>
    <property type="match status" value="1"/>
</dbReference>
<dbReference type="PANTHER" id="PTHR43281:SF1">
    <property type="entry name" value="FARNESYL DIPHOSPHATE SYNTHASE"/>
    <property type="match status" value="1"/>
</dbReference>
<dbReference type="GO" id="GO:0004659">
    <property type="term" value="F:prenyltransferase activity"/>
    <property type="evidence" value="ECO:0007669"/>
    <property type="project" value="InterPro"/>
</dbReference>
<dbReference type="CDD" id="cd00685">
    <property type="entry name" value="Trans_IPPS_HT"/>
    <property type="match status" value="1"/>
</dbReference>
<proteinExistence type="inferred from homology"/>
<dbReference type="FunFam" id="1.10.600.10:FF:000001">
    <property type="entry name" value="Geranylgeranyl diphosphate synthase"/>
    <property type="match status" value="1"/>
</dbReference>
<dbReference type="InterPro" id="IPR033749">
    <property type="entry name" value="Polyprenyl_synt_CS"/>
</dbReference>
<comment type="cofactor">
    <cofactor evidence="1">
        <name>Mg(2+)</name>
        <dbReference type="ChEBI" id="CHEBI:18420"/>
    </cofactor>
</comment>
<dbReference type="PANTHER" id="PTHR43281">
    <property type="entry name" value="FARNESYL DIPHOSPHATE SYNTHASE"/>
    <property type="match status" value="1"/>
</dbReference>
<dbReference type="RefSeq" id="WP_230339919.1">
    <property type="nucleotide sequence ID" value="NZ_CP069798.1"/>
</dbReference>
<dbReference type="PROSITE" id="PS00444">
    <property type="entry name" value="POLYPRENYL_SYNTHASE_2"/>
    <property type="match status" value="1"/>
</dbReference>
<evidence type="ECO:0000256" key="1">
    <source>
        <dbReference type="ARBA" id="ARBA00001946"/>
    </source>
</evidence>
<dbReference type="InterPro" id="IPR000092">
    <property type="entry name" value="Polyprenyl_synt"/>
</dbReference>
<keyword evidence="4" id="KW-0479">Metal-binding</keyword>
<comment type="similarity">
    <text evidence="2 7">Belongs to the FPP/GGPP synthase family.</text>
</comment>
<name>A0A892ZI72_9NEIS</name>
<sequence length="298" mass="31089">MATNSPFAAWQAQAQAHTEATLARLLPAPAATPAQLHEAMRYAALDGGKRLRPLLTQAAAALGNADAAALDYALAAVECIHVYSLVHDDMPEMDNDSLRRGKPTCHVAYDQATALLVGDALQTLAFDLLARPTALPPARQLRMVHTLATASGSLGMAGGQAIDLQNVGKAMTQAQLEHMHGLKTGALIRAAVALGALACADIGDSQLAQLDTYAAKLGLAFQVIDDVLDCEADTATLGKTAGKDAQADKPTYVQLLGLAAARAYAETLVAEAIAALAAFDARADYLRALAEFVTARKH</sequence>
<dbReference type="NCBIfam" id="NF045485">
    <property type="entry name" value="FPPsyn"/>
    <property type="match status" value="1"/>
</dbReference>
<accession>A0A892ZI72</accession>
<keyword evidence="6" id="KW-0414">Isoprene biosynthesis</keyword>
<evidence type="ECO:0000313" key="8">
    <source>
        <dbReference type="EMBL" id="QRQ82632.1"/>
    </source>
</evidence>
<evidence type="ECO:0000256" key="6">
    <source>
        <dbReference type="ARBA" id="ARBA00023229"/>
    </source>
</evidence>
<dbReference type="AlphaFoldDB" id="A0A892ZI72"/>
<dbReference type="Gene3D" id="1.10.600.10">
    <property type="entry name" value="Farnesyl Diphosphate Synthase"/>
    <property type="match status" value="1"/>
</dbReference>
<keyword evidence="3 7" id="KW-0808">Transferase</keyword>